<keyword evidence="2" id="KW-1185">Reference proteome</keyword>
<organism evidence="1 2">
    <name type="scientific">Allotamlana fucoidanivorans</name>
    <dbReference type="NCBI Taxonomy" id="2583814"/>
    <lineage>
        <taxon>Bacteria</taxon>
        <taxon>Pseudomonadati</taxon>
        <taxon>Bacteroidota</taxon>
        <taxon>Flavobacteriia</taxon>
        <taxon>Flavobacteriales</taxon>
        <taxon>Flavobacteriaceae</taxon>
        <taxon>Allotamlana</taxon>
    </lineage>
</organism>
<evidence type="ECO:0000313" key="2">
    <source>
        <dbReference type="Proteomes" id="UP000308713"/>
    </source>
</evidence>
<dbReference type="Proteomes" id="UP000308713">
    <property type="component" value="Unassembled WGS sequence"/>
</dbReference>
<dbReference type="EMBL" id="VDCS01000010">
    <property type="protein sequence ID" value="TNJ43593.1"/>
    <property type="molecule type" value="Genomic_DNA"/>
</dbReference>
<evidence type="ECO:0000313" key="1">
    <source>
        <dbReference type="EMBL" id="TNJ43593.1"/>
    </source>
</evidence>
<dbReference type="AlphaFoldDB" id="A0A5C4SIM7"/>
<accession>A0A5C4SIM7</accession>
<protein>
    <submittedName>
        <fullName evidence="1">Uncharacterized protein</fullName>
    </submittedName>
</protein>
<comment type="caution">
    <text evidence="1">The sequence shown here is derived from an EMBL/GenBank/DDBJ whole genome shotgun (WGS) entry which is preliminary data.</text>
</comment>
<reference evidence="1 2" key="1">
    <citation type="submission" date="2019-05" db="EMBL/GenBank/DDBJ databases">
        <title>Tamlana fucoidanivorans sp. nov., isolated from the surface of algae collected from Fujian province in China.</title>
        <authorList>
            <person name="Li J."/>
        </authorList>
    </citation>
    <scope>NUCLEOTIDE SEQUENCE [LARGE SCALE GENOMIC DNA]</scope>
    <source>
        <strain evidence="1 2">CW2-9</strain>
    </source>
</reference>
<dbReference type="RefSeq" id="WP_139697957.1">
    <property type="nucleotide sequence ID" value="NZ_CP074074.1"/>
</dbReference>
<sequence length="96" mass="11340">MNGEYRNHTQRLNELVANKNKYSLDIYLEKLKKLSNDITEDIINDLITTYKNNPEIINYLLSLIQKIELDSHHVPLININDIENNLIQSVYKIIEE</sequence>
<proteinExistence type="predicted"/>
<name>A0A5C4SIM7_9FLAO</name>
<gene>
    <name evidence="1" type="ORF">FGF67_11830</name>
</gene>